<dbReference type="RefSeq" id="WP_188445558.1">
    <property type="nucleotide sequence ID" value="NZ_BMDW01000003.1"/>
</dbReference>
<evidence type="ECO:0000313" key="7">
    <source>
        <dbReference type="EMBL" id="GGA40068.1"/>
    </source>
</evidence>
<keyword evidence="3" id="KW-0378">Hydrolase</keyword>
<gene>
    <name evidence="7" type="ORF">GCM10011395_07910</name>
</gene>
<sequence length="136" mass="14523">MALEISSTLLARLLNEAEKTPDREVCGLLFGSPTRILDFSRCRNVAPDPRCAFEIDPVPLIAAHKAARAGGPAIVGCYHSHPCGAAIPSARDAAAATPDDSIWLIMAGRDASFYRAAENGPVEGRFVAVRHEIVEL</sequence>
<comment type="caution">
    <text evidence="7">The sequence shown here is derived from an EMBL/GenBank/DDBJ whole genome shotgun (WGS) entry which is preliminary data.</text>
</comment>
<evidence type="ECO:0000256" key="4">
    <source>
        <dbReference type="ARBA" id="ARBA00022833"/>
    </source>
</evidence>
<dbReference type="CDD" id="cd08070">
    <property type="entry name" value="MPN_like"/>
    <property type="match status" value="1"/>
</dbReference>
<evidence type="ECO:0000256" key="1">
    <source>
        <dbReference type="ARBA" id="ARBA00022670"/>
    </source>
</evidence>
<dbReference type="EMBL" id="BMDW01000003">
    <property type="protein sequence ID" value="GGA40068.1"/>
    <property type="molecule type" value="Genomic_DNA"/>
</dbReference>
<name>A0ABQ1GAU2_9SPHN</name>
<evidence type="ECO:0000256" key="3">
    <source>
        <dbReference type="ARBA" id="ARBA00022801"/>
    </source>
</evidence>
<organism evidence="7 8">
    <name type="scientific">Sphingomonas psychrolutea</name>
    <dbReference type="NCBI Taxonomy" id="1259676"/>
    <lineage>
        <taxon>Bacteria</taxon>
        <taxon>Pseudomonadati</taxon>
        <taxon>Pseudomonadota</taxon>
        <taxon>Alphaproteobacteria</taxon>
        <taxon>Sphingomonadales</taxon>
        <taxon>Sphingomonadaceae</taxon>
        <taxon>Sphingomonas</taxon>
    </lineage>
</organism>
<dbReference type="InterPro" id="IPR028090">
    <property type="entry name" value="JAB_dom_prok"/>
</dbReference>
<dbReference type="Pfam" id="PF14464">
    <property type="entry name" value="Prok-JAB"/>
    <property type="match status" value="1"/>
</dbReference>
<dbReference type="InterPro" id="IPR037518">
    <property type="entry name" value="MPN"/>
</dbReference>
<dbReference type="SMART" id="SM00232">
    <property type="entry name" value="JAB_MPN"/>
    <property type="match status" value="1"/>
</dbReference>
<evidence type="ECO:0000313" key="8">
    <source>
        <dbReference type="Proteomes" id="UP000618591"/>
    </source>
</evidence>
<dbReference type="InterPro" id="IPR000555">
    <property type="entry name" value="JAMM/MPN+_dom"/>
</dbReference>
<evidence type="ECO:0000256" key="2">
    <source>
        <dbReference type="ARBA" id="ARBA00022723"/>
    </source>
</evidence>
<accession>A0ABQ1GAU2</accession>
<evidence type="ECO:0000256" key="5">
    <source>
        <dbReference type="ARBA" id="ARBA00023049"/>
    </source>
</evidence>
<keyword evidence="5" id="KW-0482">Metalloprotease</keyword>
<dbReference type="PANTHER" id="PTHR34858:SF1">
    <property type="entry name" value="CYSO-CYSTEINE PEPTIDASE"/>
    <property type="match status" value="1"/>
</dbReference>
<keyword evidence="8" id="KW-1185">Reference proteome</keyword>
<dbReference type="SUPFAM" id="SSF102712">
    <property type="entry name" value="JAB1/MPN domain"/>
    <property type="match status" value="1"/>
</dbReference>
<dbReference type="Proteomes" id="UP000618591">
    <property type="component" value="Unassembled WGS sequence"/>
</dbReference>
<protein>
    <recommendedName>
        <fullName evidence="6">MPN domain-containing protein</fullName>
    </recommendedName>
</protein>
<feature type="domain" description="MPN" evidence="6">
    <location>
        <begin position="3"/>
        <end position="136"/>
    </location>
</feature>
<reference evidence="8" key="1">
    <citation type="journal article" date="2019" name="Int. J. Syst. Evol. Microbiol.">
        <title>The Global Catalogue of Microorganisms (GCM) 10K type strain sequencing project: providing services to taxonomists for standard genome sequencing and annotation.</title>
        <authorList>
            <consortium name="The Broad Institute Genomics Platform"/>
            <consortium name="The Broad Institute Genome Sequencing Center for Infectious Disease"/>
            <person name="Wu L."/>
            <person name="Ma J."/>
        </authorList>
    </citation>
    <scope>NUCLEOTIDE SEQUENCE [LARGE SCALE GENOMIC DNA]</scope>
    <source>
        <strain evidence="8">CGMCC 1.10106</strain>
    </source>
</reference>
<evidence type="ECO:0000259" key="6">
    <source>
        <dbReference type="PROSITE" id="PS50249"/>
    </source>
</evidence>
<dbReference type="PANTHER" id="PTHR34858">
    <property type="entry name" value="CYSO-CYSTEINE PEPTIDASE"/>
    <property type="match status" value="1"/>
</dbReference>
<keyword evidence="4" id="KW-0862">Zinc</keyword>
<proteinExistence type="predicted"/>
<dbReference type="PROSITE" id="PS50249">
    <property type="entry name" value="MPN"/>
    <property type="match status" value="1"/>
</dbReference>
<dbReference type="Gene3D" id="3.40.140.10">
    <property type="entry name" value="Cytidine Deaminase, domain 2"/>
    <property type="match status" value="1"/>
</dbReference>
<keyword evidence="2" id="KW-0479">Metal-binding</keyword>
<dbReference type="InterPro" id="IPR051929">
    <property type="entry name" value="VirAsm_ModProt"/>
</dbReference>
<keyword evidence="1" id="KW-0645">Protease</keyword>